<keyword evidence="2" id="KW-1185">Reference proteome</keyword>
<evidence type="ECO:0000313" key="2">
    <source>
        <dbReference type="Proteomes" id="UP001302349"/>
    </source>
</evidence>
<gene>
    <name evidence="1" type="ORF">RT717_25595</name>
</gene>
<dbReference type="EMBL" id="CP136051">
    <property type="protein sequence ID" value="WOK06453.1"/>
    <property type="molecule type" value="Genomic_DNA"/>
</dbReference>
<dbReference type="RefSeq" id="WP_317489176.1">
    <property type="nucleotide sequence ID" value="NZ_CP136051.1"/>
</dbReference>
<organism evidence="1 2">
    <name type="scientific">Imperialibacter roseus</name>
    <dbReference type="NCBI Taxonomy" id="1324217"/>
    <lineage>
        <taxon>Bacteria</taxon>
        <taxon>Pseudomonadati</taxon>
        <taxon>Bacteroidota</taxon>
        <taxon>Cytophagia</taxon>
        <taxon>Cytophagales</taxon>
        <taxon>Flammeovirgaceae</taxon>
        <taxon>Imperialibacter</taxon>
    </lineage>
</organism>
<accession>A0ABZ0IN38</accession>
<name>A0ABZ0IN38_9BACT</name>
<dbReference type="Proteomes" id="UP001302349">
    <property type="component" value="Chromosome"/>
</dbReference>
<protein>
    <submittedName>
        <fullName evidence="1">Uncharacterized protein</fullName>
    </submittedName>
</protein>
<proteinExistence type="predicted"/>
<reference evidence="1 2" key="1">
    <citation type="journal article" date="2023" name="Microbiol. Resour. Announc.">
        <title>Complete Genome Sequence of Imperialibacter roseus strain P4T.</title>
        <authorList>
            <person name="Tizabi D.R."/>
            <person name="Bachvaroff T."/>
            <person name="Hill R.T."/>
        </authorList>
    </citation>
    <scope>NUCLEOTIDE SEQUENCE [LARGE SCALE GENOMIC DNA]</scope>
    <source>
        <strain evidence="1 2">P4T</strain>
    </source>
</reference>
<sequence length="562" mass="61528">MKKIGLLIPFVFLLATEVSKAQEKRGLKLGEKIGKLTAKLMTSKTSNLGEAAVLVHHINGMHTMEARISGQEVYPEDFREGDVAVAIFFSKAEGLGMLNIDGSVTSEGKELTSTGLGYYMIELEPGDLSPKTVNVETVTGDKASFTIKPVPSVKILSVNGSTSNAQIDLSKDIELVLENGSGHERSLLNVALVTDVAGARGFNYFASFKSTDKVIIPKEAFSNPTISGSVNGVGNYNQGENYLIVERYVQAPTDKQSTAAAELQSRAYGSMKVNVSGKQQESVYGSTSVKGKIDNPAGVLNFAASKPNAATGAPFSQGSKFAVSSLSVRGVLFKQEVDESVSYGYNTKITTTTTTTYQFPKLPDAFWDQLLSNMYADIVTMFREEFDIEMVPTEKLTASSYYKEFYPVKEKNTDELIVKTYKNTVNMQPTKVADIFGSISTNLTSDRPIINLMKDADVDGLINVQMDLQIAGDDNGKIILVPRLNFFIQGREETYTNKDVQYGSGWVAASDGKPFSESEFNDINALNSIVRKDDMMNALKDAMTRLREAEIERGYDKIWALK</sequence>
<evidence type="ECO:0000313" key="1">
    <source>
        <dbReference type="EMBL" id="WOK06453.1"/>
    </source>
</evidence>